<gene>
    <name evidence="14" type="primary">norM</name>
    <name evidence="14" type="ORF">CLVI_15710</name>
</gene>
<proteinExistence type="inferred from homology"/>
<keyword evidence="15" id="KW-1185">Reference proteome</keyword>
<evidence type="ECO:0000313" key="15">
    <source>
        <dbReference type="Proteomes" id="UP000239471"/>
    </source>
</evidence>
<feature type="transmembrane region" description="Helical" evidence="13">
    <location>
        <begin position="161"/>
        <end position="182"/>
    </location>
</feature>
<keyword evidence="8 13" id="KW-0812">Transmembrane</keyword>
<evidence type="ECO:0000256" key="5">
    <source>
        <dbReference type="ARBA" id="ARBA00022448"/>
    </source>
</evidence>
<evidence type="ECO:0000256" key="3">
    <source>
        <dbReference type="ARBA" id="ARBA00010199"/>
    </source>
</evidence>
<dbReference type="PANTHER" id="PTHR43298">
    <property type="entry name" value="MULTIDRUG RESISTANCE PROTEIN NORM-RELATED"/>
    <property type="match status" value="1"/>
</dbReference>
<dbReference type="Proteomes" id="UP000239471">
    <property type="component" value="Unassembled WGS sequence"/>
</dbReference>
<feature type="transmembrane region" description="Helical" evidence="13">
    <location>
        <begin position="84"/>
        <end position="105"/>
    </location>
</feature>
<dbReference type="GO" id="GO:0006811">
    <property type="term" value="P:monoatomic ion transport"/>
    <property type="evidence" value="ECO:0007669"/>
    <property type="project" value="UniProtKB-KW"/>
</dbReference>
<dbReference type="AlphaFoldDB" id="A0A2T0BFT3"/>
<comment type="similarity">
    <text evidence="3">Belongs to the multi antimicrobial extrusion (MATE) (TC 2.A.66.1) family.</text>
</comment>
<keyword evidence="6" id="KW-0050">Antiport</keyword>
<feature type="transmembrane region" description="Helical" evidence="13">
    <location>
        <begin position="362"/>
        <end position="379"/>
    </location>
</feature>
<dbReference type="EMBL" id="PVXQ01000013">
    <property type="protein sequence ID" value="PRR82761.1"/>
    <property type="molecule type" value="Genomic_DNA"/>
</dbReference>
<dbReference type="PIRSF" id="PIRSF006603">
    <property type="entry name" value="DinF"/>
    <property type="match status" value="1"/>
</dbReference>
<dbReference type="InterPro" id="IPR002528">
    <property type="entry name" value="MATE_fam"/>
</dbReference>
<dbReference type="Pfam" id="PF01554">
    <property type="entry name" value="MatE"/>
    <property type="match status" value="2"/>
</dbReference>
<accession>A0A2T0BFT3</accession>
<dbReference type="PANTHER" id="PTHR43298:SF2">
    <property type="entry name" value="FMN_FAD EXPORTER YEEO-RELATED"/>
    <property type="match status" value="1"/>
</dbReference>
<keyword evidence="5" id="KW-0813">Transport</keyword>
<dbReference type="GO" id="GO:0042910">
    <property type="term" value="F:xenobiotic transmembrane transporter activity"/>
    <property type="evidence" value="ECO:0007669"/>
    <property type="project" value="InterPro"/>
</dbReference>
<keyword evidence="10" id="KW-0406">Ion transport</keyword>
<dbReference type="InterPro" id="IPR050222">
    <property type="entry name" value="MATE_MdtK"/>
</dbReference>
<dbReference type="NCBIfam" id="TIGR00797">
    <property type="entry name" value="matE"/>
    <property type="match status" value="1"/>
</dbReference>
<feature type="transmembrane region" description="Helical" evidence="13">
    <location>
        <begin position="125"/>
        <end position="149"/>
    </location>
</feature>
<reference evidence="14 15" key="1">
    <citation type="submission" date="2018-03" db="EMBL/GenBank/DDBJ databases">
        <title>Genome sequence of Clostridium vincentii DSM 10228.</title>
        <authorList>
            <person name="Poehlein A."/>
            <person name="Daniel R."/>
        </authorList>
    </citation>
    <scope>NUCLEOTIDE SEQUENCE [LARGE SCALE GENOMIC DNA]</scope>
    <source>
        <strain evidence="14 15">DSM 10228</strain>
    </source>
</reference>
<evidence type="ECO:0000256" key="9">
    <source>
        <dbReference type="ARBA" id="ARBA00022989"/>
    </source>
</evidence>
<evidence type="ECO:0000256" key="1">
    <source>
        <dbReference type="ARBA" id="ARBA00003408"/>
    </source>
</evidence>
<evidence type="ECO:0000256" key="10">
    <source>
        <dbReference type="ARBA" id="ARBA00023065"/>
    </source>
</evidence>
<keyword evidence="11 13" id="KW-0472">Membrane</keyword>
<evidence type="ECO:0000256" key="11">
    <source>
        <dbReference type="ARBA" id="ARBA00023136"/>
    </source>
</evidence>
<comment type="caution">
    <text evidence="14">The sequence shown here is derived from an EMBL/GenBank/DDBJ whole genome shotgun (WGS) entry which is preliminary data.</text>
</comment>
<evidence type="ECO:0000313" key="14">
    <source>
        <dbReference type="EMBL" id="PRR82761.1"/>
    </source>
</evidence>
<evidence type="ECO:0000256" key="8">
    <source>
        <dbReference type="ARBA" id="ARBA00022692"/>
    </source>
</evidence>
<dbReference type="GO" id="GO:0005886">
    <property type="term" value="C:plasma membrane"/>
    <property type="evidence" value="ECO:0007669"/>
    <property type="project" value="UniProtKB-SubCell"/>
</dbReference>
<evidence type="ECO:0000256" key="12">
    <source>
        <dbReference type="ARBA" id="ARBA00031636"/>
    </source>
</evidence>
<feature type="transmembrane region" description="Helical" evidence="13">
    <location>
        <begin position="320"/>
        <end position="342"/>
    </location>
</feature>
<comment type="subcellular location">
    <subcellularLocation>
        <location evidence="2">Cell membrane</location>
        <topology evidence="2">Multi-pass membrane protein</topology>
    </subcellularLocation>
</comment>
<dbReference type="CDD" id="cd13137">
    <property type="entry name" value="MATE_NorM_like"/>
    <property type="match status" value="1"/>
</dbReference>
<keyword evidence="9 13" id="KW-1133">Transmembrane helix</keyword>
<evidence type="ECO:0000256" key="6">
    <source>
        <dbReference type="ARBA" id="ARBA00022449"/>
    </source>
</evidence>
<evidence type="ECO:0000256" key="4">
    <source>
        <dbReference type="ARBA" id="ARBA00020268"/>
    </source>
</evidence>
<feature type="transmembrane region" description="Helical" evidence="13">
    <location>
        <begin position="12"/>
        <end position="32"/>
    </location>
</feature>
<feature type="transmembrane region" description="Helical" evidence="13">
    <location>
        <begin position="288"/>
        <end position="308"/>
    </location>
</feature>
<evidence type="ECO:0000256" key="2">
    <source>
        <dbReference type="ARBA" id="ARBA00004651"/>
    </source>
</evidence>
<dbReference type="GO" id="GO:0015297">
    <property type="term" value="F:antiporter activity"/>
    <property type="evidence" value="ECO:0007669"/>
    <property type="project" value="UniProtKB-KW"/>
</dbReference>
<evidence type="ECO:0000256" key="13">
    <source>
        <dbReference type="SAM" id="Phobius"/>
    </source>
</evidence>
<feature type="transmembrane region" description="Helical" evidence="13">
    <location>
        <begin position="194"/>
        <end position="219"/>
    </location>
</feature>
<feature type="transmembrane region" description="Helical" evidence="13">
    <location>
        <begin position="52"/>
        <end position="72"/>
    </location>
</feature>
<organism evidence="14 15">
    <name type="scientific">Clostridium vincentii</name>
    <dbReference type="NCBI Taxonomy" id="52704"/>
    <lineage>
        <taxon>Bacteria</taxon>
        <taxon>Bacillati</taxon>
        <taxon>Bacillota</taxon>
        <taxon>Clostridia</taxon>
        <taxon>Eubacteriales</taxon>
        <taxon>Clostridiaceae</taxon>
        <taxon>Clostridium</taxon>
    </lineage>
</organism>
<evidence type="ECO:0000256" key="7">
    <source>
        <dbReference type="ARBA" id="ARBA00022475"/>
    </source>
</evidence>
<sequence>MIIRRNVLRLAIPLMVEQLFIILLGVCNTMMAGYIGEEAMAAIGMVDSMNNVFISVFASLSVGATVVVAQHIGKDNGGKVNETVKQALVSGIILAAIITLLMWVFRETLINSFYGSATELVKQYAKIYIEFTLLTYPFIAIEQISVGILRGCGDVKTPMYITIFMNIINLILGFILIIGLNINILGINIHIESFGILGAALAIGIARLIGTIIILFILIKGTTYIRLRKVFPFKFKTEIQKSIFNIGIPAGVEQVLFNAGKFIVQIFIVTMGTTSIASNTIGMSIASMINVLGNSFALAAITLVGQYVGRGDIKGAKNTLIYLTKFSTVCIVILGIIVLPIAPFLASLYSDNSEIIALSARLIRADSIAMIIWPISFVLSAGLKGAGDTRYTMVTAIIGMWIFRIFIGYVLGVVLKFGVLGIWIGMFSDWLVRGIMYSVRLRGDKWIKHRIQ</sequence>
<dbReference type="InterPro" id="IPR048279">
    <property type="entry name" value="MdtK-like"/>
</dbReference>
<keyword evidence="7" id="KW-1003">Cell membrane</keyword>
<protein>
    <recommendedName>
        <fullName evidence="4">Probable multidrug resistance protein NorM</fullName>
    </recommendedName>
    <alternativeName>
        <fullName evidence="12">Multidrug-efflux transporter</fullName>
    </alternativeName>
</protein>
<comment type="function">
    <text evidence="1">Multidrug efflux pump.</text>
</comment>
<name>A0A2T0BFT3_9CLOT</name>
<dbReference type="OrthoDB" id="62420at2"/>
<dbReference type="RefSeq" id="WP_106059560.1">
    <property type="nucleotide sequence ID" value="NZ_PVXQ01000013.1"/>
</dbReference>